<dbReference type="GO" id="GO:0032299">
    <property type="term" value="C:ribonuclease H2 complex"/>
    <property type="evidence" value="ECO:0007669"/>
    <property type="project" value="TreeGrafter"/>
</dbReference>
<keyword evidence="11" id="KW-0464">Manganese</keyword>
<keyword evidence="10 12" id="KW-0378">Hydrolase</keyword>
<sequence>MVSKKDKTGSRSAIPTLEWERELAADADYVLGIDEVGRGCLAGPVALGVSAVSAQRLTAGVDAVEGVRDSKKLTPHRREVLLPQLQQWCDAWAVGWASSEEIDQWGISHCLGLAALRGIAAVQHALQAGATVPVQCAVCGTGACRAAGDAMGAVDAAGVEGAAIGAPVAPNERCARFHAILDGPNDYITPAAQTFDAPALIAPCRVSTRVKADMTCALVSTASVIAKVTRDRYMTELAEENPQWAAYDWADNKGYGTAAHRAAIANLGPTPYHRRTWHLV</sequence>
<comment type="function">
    <text evidence="3 13">Endonuclease that specifically degrades the RNA of RNA-DNA hybrids.</text>
</comment>
<dbReference type="GO" id="GO:0006298">
    <property type="term" value="P:mismatch repair"/>
    <property type="evidence" value="ECO:0007669"/>
    <property type="project" value="TreeGrafter"/>
</dbReference>
<dbReference type="AlphaFoldDB" id="A0A261F338"/>
<evidence type="ECO:0000313" key="15">
    <source>
        <dbReference type="EMBL" id="OZG53537.1"/>
    </source>
</evidence>
<dbReference type="GO" id="GO:0003723">
    <property type="term" value="F:RNA binding"/>
    <property type="evidence" value="ECO:0007669"/>
    <property type="project" value="UniProtKB-UniRule"/>
</dbReference>
<dbReference type="InterPro" id="IPR001352">
    <property type="entry name" value="RNase_HII/HIII"/>
</dbReference>
<evidence type="ECO:0000256" key="9">
    <source>
        <dbReference type="ARBA" id="ARBA00022759"/>
    </source>
</evidence>
<dbReference type="SUPFAM" id="SSF53098">
    <property type="entry name" value="Ribonuclease H-like"/>
    <property type="match status" value="1"/>
</dbReference>
<dbReference type="Gene3D" id="3.30.420.10">
    <property type="entry name" value="Ribonuclease H-like superfamily/Ribonuclease H"/>
    <property type="match status" value="2"/>
</dbReference>
<evidence type="ECO:0000256" key="13">
    <source>
        <dbReference type="RuleBase" id="RU003515"/>
    </source>
</evidence>
<comment type="subcellular location">
    <subcellularLocation>
        <location evidence="4">Cytoplasm</location>
    </subcellularLocation>
</comment>
<proteinExistence type="inferred from homology"/>
<evidence type="ECO:0000313" key="16">
    <source>
        <dbReference type="Proteomes" id="UP000216454"/>
    </source>
</evidence>
<dbReference type="NCBIfam" id="NF000595">
    <property type="entry name" value="PRK00015.1-3"/>
    <property type="match status" value="1"/>
</dbReference>
<keyword evidence="8 12" id="KW-0479">Metal-binding</keyword>
<dbReference type="InterPro" id="IPR022898">
    <property type="entry name" value="RNase_HII"/>
</dbReference>
<comment type="similarity">
    <text evidence="5 13">Belongs to the RNase HII family.</text>
</comment>
<dbReference type="PROSITE" id="PS51975">
    <property type="entry name" value="RNASE_H_2"/>
    <property type="match status" value="1"/>
</dbReference>
<name>A0A261F338_9BIFI</name>
<protein>
    <recommendedName>
        <fullName evidence="13">Ribonuclease</fullName>
        <ecNumber evidence="13">3.1.26.4</ecNumber>
    </recommendedName>
</protein>
<evidence type="ECO:0000256" key="2">
    <source>
        <dbReference type="ARBA" id="ARBA00001946"/>
    </source>
</evidence>
<evidence type="ECO:0000256" key="12">
    <source>
        <dbReference type="PROSITE-ProRule" id="PRU01319"/>
    </source>
</evidence>
<dbReference type="CDD" id="cd07182">
    <property type="entry name" value="RNase_HII_bacteria_HII_like"/>
    <property type="match status" value="1"/>
</dbReference>
<dbReference type="EMBL" id="MWWQ01000004">
    <property type="protein sequence ID" value="OZG53537.1"/>
    <property type="molecule type" value="Genomic_DNA"/>
</dbReference>
<evidence type="ECO:0000259" key="14">
    <source>
        <dbReference type="PROSITE" id="PS51975"/>
    </source>
</evidence>
<evidence type="ECO:0000256" key="4">
    <source>
        <dbReference type="ARBA" id="ARBA00004496"/>
    </source>
</evidence>
<keyword evidence="7 12" id="KW-0540">Nuclease</keyword>
<reference evidence="15 16" key="1">
    <citation type="journal article" date="2017" name="BMC Genomics">
        <title>Comparative genomic and phylogenomic analyses of the Bifidobacteriaceae family.</title>
        <authorList>
            <person name="Lugli G.A."/>
            <person name="Milani C."/>
            <person name="Turroni F."/>
            <person name="Duranti S."/>
            <person name="Mancabelli L."/>
            <person name="Mangifesta M."/>
            <person name="Ferrario C."/>
            <person name="Modesto M."/>
            <person name="Mattarelli P."/>
            <person name="Jiri K."/>
            <person name="van Sinderen D."/>
            <person name="Ventura M."/>
        </authorList>
    </citation>
    <scope>NUCLEOTIDE SEQUENCE [LARGE SCALE GENOMIC DNA]</scope>
    <source>
        <strain evidence="15 16">DSM 24744</strain>
    </source>
</reference>
<keyword evidence="16" id="KW-1185">Reference proteome</keyword>
<comment type="caution">
    <text evidence="15">The sequence shown here is derived from an EMBL/GenBank/DDBJ whole genome shotgun (WGS) entry which is preliminary data.</text>
</comment>
<feature type="domain" description="RNase H type-2" evidence="14">
    <location>
        <begin position="28"/>
        <end position="280"/>
    </location>
</feature>
<dbReference type="InterPro" id="IPR036397">
    <property type="entry name" value="RNaseH_sf"/>
</dbReference>
<evidence type="ECO:0000256" key="6">
    <source>
        <dbReference type="ARBA" id="ARBA00022490"/>
    </source>
</evidence>
<dbReference type="PANTHER" id="PTHR10954:SF18">
    <property type="entry name" value="RIBONUCLEASE HII"/>
    <property type="match status" value="1"/>
</dbReference>
<dbReference type="Proteomes" id="UP000216454">
    <property type="component" value="Unassembled WGS sequence"/>
</dbReference>
<keyword evidence="6" id="KW-0963">Cytoplasm</keyword>
<accession>A0A261F338</accession>
<dbReference type="GO" id="GO:0046872">
    <property type="term" value="F:metal ion binding"/>
    <property type="evidence" value="ECO:0007669"/>
    <property type="project" value="UniProtKB-KW"/>
</dbReference>
<evidence type="ECO:0000256" key="7">
    <source>
        <dbReference type="ARBA" id="ARBA00022722"/>
    </source>
</evidence>
<evidence type="ECO:0000256" key="1">
    <source>
        <dbReference type="ARBA" id="ARBA00000077"/>
    </source>
</evidence>
<gene>
    <name evidence="15" type="ORF">PSSU_0303</name>
</gene>
<comment type="cofactor">
    <cofactor evidence="2">
        <name>Mg(2+)</name>
        <dbReference type="ChEBI" id="CHEBI:18420"/>
    </cofactor>
</comment>
<dbReference type="InterPro" id="IPR012337">
    <property type="entry name" value="RNaseH-like_sf"/>
</dbReference>
<dbReference type="PANTHER" id="PTHR10954">
    <property type="entry name" value="RIBONUCLEASE H2 SUBUNIT A"/>
    <property type="match status" value="1"/>
</dbReference>
<feature type="binding site" evidence="12">
    <location>
        <position position="35"/>
    </location>
    <ligand>
        <name>a divalent metal cation</name>
        <dbReference type="ChEBI" id="CHEBI:60240"/>
    </ligand>
</feature>
<evidence type="ECO:0000256" key="10">
    <source>
        <dbReference type="ARBA" id="ARBA00022801"/>
    </source>
</evidence>
<keyword evidence="9 12" id="KW-0255">Endonuclease</keyword>
<evidence type="ECO:0000256" key="5">
    <source>
        <dbReference type="ARBA" id="ARBA00007383"/>
    </source>
</evidence>
<evidence type="ECO:0000256" key="3">
    <source>
        <dbReference type="ARBA" id="ARBA00004065"/>
    </source>
</evidence>
<dbReference type="InterPro" id="IPR024567">
    <property type="entry name" value="RNase_HII/HIII_dom"/>
</dbReference>
<comment type="cofactor">
    <cofactor evidence="12">
        <name>Mn(2+)</name>
        <dbReference type="ChEBI" id="CHEBI:29035"/>
    </cofactor>
    <cofactor evidence="12">
        <name>Mg(2+)</name>
        <dbReference type="ChEBI" id="CHEBI:18420"/>
    </cofactor>
    <text evidence="12">Manganese or magnesium. Binds 1 divalent metal ion per monomer in the absence of substrate. May bind a second metal ion after substrate binding.</text>
</comment>
<dbReference type="Pfam" id="PF01351">
    <property type="entry name" value="RNase_HII"/>
    <property type="match status" value="2"/>
</dbReference>
<comment type="catalytic activity">
    <reaction evidence="1 12 13">
        <text>Endonucleolytic cleavage to 5'-phosphomonoester.</text>
        <dbReference type="EC" id="3.1.26.4"/>
    </reaction>
</comment>
<dbReference type="EC" id="3.1.26.4" evidence="13"/>
<dbReference type="GO" id="GO:0005737">
    <property type="term" value="C:cytoplasm"/>
    <property type="evidence" value="ECO:0007669"/>
    <property type="project" value="UniProtKB-SubCell"/>
</dbReference>
<dbReference type="GO" id="GO:0004523">
    <property type="term" value="F:RNA-DNA hybrid ribonuclease activity"/>
    <property type="evidence" value="ECO:0007669"/>
    <property type="project" value="UniProtKB-UniRule"/>
</dbReference>
<feature type="binding site" evidence="12">
    <location>
        <position position="34"/>
    </location>
    <ligand>
        <name>a divalent metal cation</name>
        <dbReference type="ChEBI" id="CHEBI:60240"/>
    </ligand>
</feature>
<evidence type="ECO:0000256" key="8">
    <source>
        <dbReference type="ARBA" id="ARBA00022723"/>
    </source>
</evidence>
<dbReference type="RefSeq" id="WP_244569081.1">
    <property type="nucleotide sequence ID" value="NZ_MWWQ01000004.1"/>
</dbReference>
<dbReference type="GO" id="GO:0043137">
    <property type="term" value="P:DNA replication, removal of RNA primer"/>
    <property type="evidence" value="ECO:0007669"/>
    <property type="project" value="TreeGrafter"/>
</dbReference>
<evidence type="ECO:0000256" key="11">
    <source>
        <dbReference type="ARBA" id="ARBA00023211"/>
    </source>
</evidence>
<feature type="binding site" evidence="12">
    <location>
        <position position="149"/>
    </location>
    <ligand>
        <name>a divalent metal cation</name>
        <dbReference type="ChEBI" id="CHEBI:60240"/>
    </ligand>
</feature>
<organism evidence="15 16">
    <name type="scientific">Pseudoscardovia suis</name>
    <dbReference type="NCBI Taxonomy" id="987063"/>
    <lineage>
        <taxon>Bacteria</taxon>
        <taxon>Bacillati</taxon>
        <taxon>Actinomycetota</taxon>
        <taxon>Actinomycetes</taxon>
        <taxon>Bifidobacteriales</taxon>
        <taxon>Bifidobacteriaceae</taxon>
        <taxon>Pseudoscardovia</taxon>
    </lineage>
</organism>